<dbReference type="AlphaFoldDB" id="A0A8J2L882"/>
<dbReference type="InterPro" id="IPR051043">
    <property type="entry name" value="Sulfatase_Mod_Factor_Kinase"/>
</dbReference>
<evidence type="ECO:0000313" key="3">
    <source>
        <dbReference type="Proteomes" id="UP000708208"/>
    </source>
</evidence>
<reference evidence="2" key="1">
    <citation type="submission" date="2021-06" db="EMBL/GenBank/DDBJ databases">
        <authorList>
            <person name="Hodson N. C."/>
            <person name="Mongue J. A."/>
            <person name="Jaron S. K."/>
        </authorList>
    </citation>
    <scope>NUCLEOTIDE SEQUENCE</scope>
</reference>
<accession>A0A8J2L882</accession>
<dbReference type="Proteomes" id="UP000708208">
    <property type="component" value="Unassembled WGS sequence"/>
</dbReference>
<dbReference type="EMBL" id="CAJVCH010545428">
    <property type="protein sequence ID" value="CAG7827933.1"/>
    <property type="molecule type" value="Genomic_DNA"/>
</dbReference>
<feature type="domain" description="Sulfatase-modifying factor enzyme-like" evidence="1">
    <location>
        <begin position="4"/>
        <end position="155"/>
    </location>
</feature>
<dbReference type="OrthoDB" id="659at2759"/>
<organism evidence="2 3">
    <name type="scientific">Allacma fusca</name>
    <dbReference type="NCBI Taxonomy" id="39272"/>
    <lineage>
        <taxon>Eukaryota</taxon>
        <taxon>Metazoa</taxon>
        <taxon>Ecdysozoa</taxon>
        <taxon>Arthropoda</taxon>
        <taxon>Hexapoda</taxon>
        <taxon>Collembola</taxon>
        <taxon>Symphypleona</taxon>
        <taxon>Sminthuridae</taxon>
        <taxon>Allacma</taxon>
    </lineage>
</organism>
<feature type="non-terminal residue" evidence="2">
    <location>
        <position position="1"/>
    </location>
</feature>
<gene>
    <name evidence="2" type="ORF">AFUS01_LOCUS37888</name>
</gene>
<name>A0A8J2L882_9HEXA</name>
<dbReference type="InterPro" id="IPR005532">
    <property type="entry name" value="SUMF_dom"/>
</dbReference>
<dbReference type="PANTHER" id="PTHR23150:SF19">
    <property type="entry name" value="FORMYLGLYCINE-GENERATING ENZYME"/>
    <property type="match status" value="1"/>
</dbReference>
<evidence type="ECO:0000313" key="2">
    <source>
        <dbReference type="EMBL" id="CAG7827933.1"/>
    </source>
</evidence>
<dbReference type="GO" id="GO:0005783">
    <property type="term" value="C:endoplasmic reticulum"/>
    <property type="evidence" value="ECO:0007669"/>
    <property type="project" value="TreeGrafter"/>
</dbReference>
<dbReference type="GO" id="GO:0120147">
    <property type="term" value="F:formylglycine-generating oxidase activity"/>
    <property type="evidence" value="ECO:0007669"/>
    <property type="project" value="TreeGrafter"/>
</dbReference>
<dbReference type="PANTHER" id="PTHR23150">
    <property type="entry name" value="SULFATASE MODIFYING FACTOR 1, 2"/>
    <property type="match status" value="1"/>
</dbReference>
<protein>
    <recommendedName>
        <fullName evidence="1">Sulfatase-modifying factor enzyme-like domain-containing protein</fullName>
    </recommendedName>
</protein>
<keyword evidence="3" id="KW-1185">Reference proteome</keyword>
<dbReference type="Pfam" id="PF03781">
    <property type="entry name" value="FGE-sulfatase"/>
    <property type="match status" value="1"/>
</dbReference>
<sequence>NNNEFHPVNHVSWFDAMSFCQWWGGTLPSEYEWEFACRGGLNMCLYPWGNRLKPNGSHMTNIWQGRFPVQNTKEDGFEETSPVGSFPPNQFGIHDMVGNVWEWILDSWSLKNSEVRVQKGGSFMCHRLHCFRYRCGARTRGSRDSTSSNLGFRCAQYVQVN</sequence>
<proteinExistence type="predicted"/>
<evidence type="ECO:0000259" key="1">
    <source>
        <dbReference type="Pfam" id="PF03781"/>
    </source>
</evidence>
<comment type="caution">
    <text evidence="2">The sequence shown here is derived from an EMBL/GenBank/DDBJ whole genome shotgun (WGS) entry which is preliminary data.</text>
</comment>